<dbReference type="GO" id="GO:0005829">
    <property type="term" value="C:cytosol"/>
    <property type="evidence" value="ECO:0007669"/>
    <property type="project" value="TreeGrafter"/>
</dbReference>
<dbReference type="Pfam" id="PF00248">
    <property type="entry name" value="Aldo_ket_red"/>
    <property type="match status" value="1"/>
</dbReference>
<dbReference type="OrthoDB" id="7181835at2"/>
<dbReference type="Proteomes" id="UP000078263">
    <property type="component" value="Chromosome"/>
</dbReference>
<evidence type="ECO:0000313" key="2">
    <source>
        <dbReference type="EMBL" id="ANK12950.1"/>
    </source>
</evidence>
<evidence type="ECO:0000259" key="1">
    <source>
        <dbReference type="Pfam" id="PF00248"/>
    </source>
</evidence>
<reference evidence="2 3" key="1">
    <citation type="submission" date="2016-05" db="EMBL/GenBank/DDBJ databases">
        <title>Compelete Genome Sequence of Bacteriochlorophyll-Synthesizing Bacterium Porphyrobacter neustonensis DSM 9434.</title>
        <authorList>
            <person name="Shi X.-L."/>
            <person name="Wu Y.-H."/>
            <person name="Cheng H."/>
            <person name="Xu L."/>
            <person name="Zhang X.-Q."/>
            <person name="Wang C.-S."/>
            <person name="Xu X.-W."/>
        </authorList>
    </citation>
    <scope>NUCLEOTIDE SEQUENCE [LARGE SCALE GENOMIC DNA]</scope>
    <source>
        <strain evidence="2 3">DSM 9434</strain>
    </source>
</reference>
<dbReference type="Gene3D" id="3.20.20.100">
    <property type="entry name" value="NADP-dependent oxidoreductase domain"/>
    <property type="match status" value="1"/>
</dbReference>
<gene>
    <name evidence="2" type="ORF">A9D12_08335</name>
</gene>
<evidence type="ECO:0000313" key="3">
    <source>
        <dbReference type="Proteomes" id="UP000078263"/>
    </source>
</evidence>
<dbReference type="PRINTS" id="PR00069">
    <property type="entry name" value="ALDKETRDTASE"/>
</dbReference>
<dbReference type="InterPro" id="IPR050523">
    <property type="entry name" value="AKR_Detox_Biosynth"/>
</dbReference>
<dbReference type="SUPFAM" id="SSF51430">
    <property type="entry name" value="NAD(P)-linked oxidoreductase"/>
    <property type="match status" value="1"/>
</dbReference>
<dbReference type="RefSeq" id="WP_068350860.1">
    <property type="nucleotide sequence ID" value="NZ_CP016033.1"/>
</dbReference>
<dbReference type="InterPro" id="IPR020471">
    <property type="entry name" value="AKR"/>
</dbReference>
<protein>
    <submittedName>
        <fullName evidence="2">Aldo/keto reductase</fullName>
    </submittedName>
</protein>
<dbReference type="PANTHER" id="PTHR43364:SF1">
    <property type="entry name" value="OXIDOREDUCTASE YDHF"/>
    <property type="match status" value="1"/>
</dbReference>
<dbReference type="PROSITE" id="PS00062">
    <property type="entry name" value="ALDOKETO_REDUCTASE_2"/>
    <property type="match status" value="1"/>
</dbReference>
<dbReference type="InterPro" id="IPR036812">
    <property type="entry name" value="NAD(P)_OxRdtase_dom_sf"/>
</dbReference>
<dbReference type="GO" id="GO:0016491">
    <property type="term" value="F:oxidoreductase activity"/>
    <property type="evidence" value="ECO:0007669"/>
    <property type="project" value="InterPro"/>
</dbReference>
<keyword evidence="3" id="KW-1185">Reference proteome</keyword>
<dbReference type="InterPro" id="IPR023210">
    <property type="entry name" value="NADP_OxRdtase_dom"/>
</dbReference>
<dbReference type="InterPro" id="IPR018170">
    <property type="entry name" value="Aldo/ket_reductase_CS"/>
</dbReference>
<proteinExistence type="predicted"/>
<dbReference type="EMBL" id="CP016033">
    <property type="protein sequence ID" value="ANK12950.1"/>
    <property type="molecule type" value="Genomic_DNA"/>
</dbReference>
<dbReference type="KEGG" id="pns:A9D12_08335"/>
<dbReference type="PANTHER" id="PTHR43364">
    <property type="entry name" value="NADH-SPECIFIC METHYLGLYOXAL REDUCTASE-RELATED"/>
    <property type="match status" value="1"/>
</dbReference>
<dbReference type="STRING" id="1112.A9D12_08335"/>
<feature type="domain" description="NADP-dependent oxidoreductase" evidence="1">
    <location>
        <begin position="22"/>
        <end position="291"/>
    </location>
</feature>
<dbReference type="AlphaFoldDB" id="A0A192D4A5"/>
<name>A0A192D4A5_9SPHN</name>
<organism evidence="2 3">
    <name type="scientific">Erythrobacter neustonensis</name>
    <dbReference type="NCBI Taxonomy" id="1112"/>
    <lineage>
        <taxon>Bacteria</taxon>
        <taxon>Pseudomonadati</taxon>
        <taxon>Pseudomonadota</taxon>
        <taxon>Alphaproteobacteria</taxon>
        <taxon>Sphingomonadales</taxon>
        <taxon>Erythrobacteraceae</taxon>
        <taxon>Erythrobacter/Porphyrobacter group</taxon>
        <taxon>Erythrobacter</taxon>
    </lineage>
</organism>
<sequence>MSELPLPPATRRLGNSDIEVSPIAWGMWRLAEDGRTAADAARLVHAALDAGITFLDTADIYGFDGKSGFGDAEALLGEVLAGDASLRDKMVLATKGGILPPLPYDQSADYLREAIDNSLSRLKVDSVDLWQIHRPDILAHPQETARVLDDAVASGKVKALGVSNFTIAQTAALQHFLGHKLATTQPEISPLRIDCFENGELDQAMMLGLTPMAWSPLGGGRLAAPETARDKAVAAALDAVAEAQGVSRTVAAYSWLMAHPAGIIPIIGSQNPARIAEGAQALTVRWTRTEWYAVLVAARGVPLP</sequence>
<accession>A0A192D4A5</accession>